<dbReference type="InterPro" id="IPR021359">
    <property type="entry name" value="DUF2812"/>
</dbReference>
<keyword evidence="1" id="KW-0472">Membrane</keyword>
<feature type="transmembrane region" description="Helical" evidence="1">
    <location>
        <begin position="167"/>
        <end position="185"/>
    </location>
</feature>
<gene>
    <name evidence="2" type="ORF">KL86CLO1_11564</name>
</gene>
<dbReference type="AlphaFoldDB" id="A0A212JR26"/>
<feature type="transmembrane region" description="Helical" evidence="1">
    <location>
        <begin position="144"/>
        <end position="161"/>
    </location>
</feature>
<sequence length="193" mass="22293">MRRIYRYFGGFLERQERWLNNLSDEGWRLVRVGKLSYEFEPCPPGAYRYRVDLVGHLPAGRQEDYRSLLRELGYRVMSKNLNLNWSAGHVRFRPWAKGAGKLSTSPGSFNRELLIVEKENDGAPFELHTAPEDLREYYRYQRNMYATTALLGLAFALVLFYQEAIAGGTAFAVLAVLCGLPVVWCRKRMGETE</sequence>
<reference evidence="2" key="1">
    <citation type="submission" date="2016-04" db="EMBL/GenBank/DDBJ databases">
        <authorList>
            <person name="Evans L.H."/>
            <person name="Alamgir A."/>
            <person name="Owens N."/>
            <person name="Weber N.D."/>
            <person name="Virtaneva K."/>
            <person name="Barbian K."/>
            <person name="Babar A."/>
            <person name="Rosenke K."/>
        </authorList>
    </citation>
    <scope>NUCLEOTIDE SEQUENCE</scope>
    <source>
        <strain evidence="2">86</strain>
    </source>
</reference>
<evidence type="ECO:0008006" key="3">
    <source>
        <dbReference type="Google" id="ProtNLM"/>
    </source>
</evidence>
<evidence type="ECO:0000256" key="1">
    <source>
        <dbReference type="SAM" id="Phobius"/>
    </source>
</evidence>
<organism evidence="2">
    <name type="scientific">uncultured Eubacteriales bacterium</name>
    <dbReference type="NCBI Taxonomy" id="172733"/>
    <lineage>
        <taxon>Bacteria</taxon>
        <taxon>Bacillati</taxon>
        <taxon>Bacillota</taxon>
        <taxon>Clostridia</taxon>
        <taxon>Eubacteriales</taxon>
        <taxon>environmental samples</taxon>
    </lineage>
</organism>
<accession>A0A212JR26</accession>
<protein>
    <recommendedName>
        <fullName evidence="3">DUF2812 domain-containing protein</fullName>
    </recommendedName>
</protein>
<name>A0A212JR26_9FIRM</name>
<dbReference type="Pfam" id="PF11193">
    <property type="entry name" value="DUF2812"/>
    <property type="match status" value="1"/>
</dbReference>
<evidence type="ECO:0000313" key="2">
    <source>
        <dbReference type="EMBL" id="SBW01909.1"/>
    </source>
</evidence>
<keyword evidence="1" id="KW-0812">Transmembrane</keyword>
<proteinExistence type="predicted"/>
<keyword evidence="1" id="KW-1133">Transmembrane helix</keyword>
<dbReference type="EMBL" id="FLUN01000001">
    <property type="protein sequence ID" value="SBW01909.1"/>
    <property type="molecule type" value="Genomic_DNA"/>
</dbReference>